<sequence length="110" mass="12467">MASDPHERSVTTEQFPEIAMCRRATSRFPVKPLENWHRRFEKEKPSNPNAWALEMVSGAGVFPSPISITARTGPGRVVRNWFIAGLIGAKIHSFNVGRKPRLPPMRRLSF</sequence>
<gene>
    <name evidence="1" type="ORF">ZHAS_00017755</name>
</gene>
<reference evidence="1 3" key="1">
    <citation type="journal article" date="2014" name="BMC Genomics">
        <title>Genome sequence of Anopheles sinensis provides insight into genetics basis of mosquito competence for malaria parasites.</title>
        <authorList>
            <person name="Zhou D."/>
            <person name="Zhang D."/>
            <person name="Ding G."/>
            <person name="Shi L."/>
            <person name="Hou Q."/>
            <person name="Ye Y."/>
            <person name="Xu Y."/>
            <person name="Zhou H."/>
            <person name="Xiong C."/>
            <person name="Li S."/>
            <person name="Yu J."/>
            <person name="Hong S."/>
            <person name="Yu X."/>
            <person name="Zou P."/>
            <person name="Chen C."/>
            <person name="Chang X."/>
            <person name="Wang W."/>
            <person name="Lv Y."/>
            <person name="Sun Y."/>
            <person name="Ma L."/>
            <person name="Shen B."/>
            <person name="Zhu C."/>
        </authorList>
    </citation>
    <scope>NUCLEOTIDE SEQUENCE [LARGE SCALE GENOMIC DNA]</scope>
</reference>
<dbReference type="AlphaFoldDB" id="A0A084WH53"/>
<dbReference type="Proteomes" id="UP000030765">
    <property type="component" value="Unassembled WGS sequence"/>
</dbReference>
<evidence type="ECO:0000313" key="3">
    <source>
        <dbReference type="Proteomes" id="UP000030765"/>
    </source>
</evidence>
<keyword evidence="3" id="KW-1185">Reference proteome</keyword>
<dbReference type="EnsemblMetazoa" id="ASIC017755-RA">
    <property type="protein sequence ID" value="ASIC017755-PA"/>
    <property type="gene ID" value="ASIC017755"/>
</dbReference>
<dbReference type="VEuPathDB" id="VectorBase:ASIC017755"/>
<evidence type="ECO:0000313" key="1">
    <source>
        <dbReference type="EMBL" id="KFB49547.1"/>
    </source>
</evidence>
<evidence type="ECO:0000313" key="2">
    <source>
        <dbReference type="EnsemblMetazoa" id="ASIC017755-PA"/>
    </source>
</evidence>
<organism evidence="1">
    <name type="scientific">Anopheles sinensis</name>
    <name type="common">Mosquito</name>
    <dbReference type="NCBI Taxonomy" id="74873"/>
    <lineage>
        <taxon>Eukaryota</taxon>
        <taxon>Metazoa</taxon>
        <taxon>Ecdysozoa</taxon>
        <taxon>Arthropoda</taxon>
        <taxon>Hexapoda</taxon>
        <taxon>Insecta</taxon>
        <taxon>Pterygota</taxon>
        <taxon>Neoptera</taxon>
        <taxon>Endopterygota</taxon>
        <taxon>Diptera</taxon>
        <taxon>Nematocera</taxon>
        <taxon>Culicoidea</taxon>
        <taxon>Culicidae</taxon>
        <taxon>Anophelinae</taxon>
        <taxon>Anopheles</taxon>
    </lineage>
</organism>
<reference evidence="2" key="2">
    <citation type="submission" date="2020-05" db="UniProtKB">
        <authorList>
            <consortium name="EnsemblMetazoa"/>
        </authorList>
    </citation>
    <scope>IDENTIFICATION</scope>
</reference>
<proteinExistence type="predicted"/>
<dbReference type="EMBL" id="KE525346">
    <property type="protein sequence ID" value="KFB49547.1"/>
    <property type="molecule type" value="Genomic_DNA"/>
</dbReference>
<dbReference type="EMBL" id="ATLV01023789">
    <property type="status" value="NOT_ANNOTATED_CDS"/>
    <property type="molecule type" value="Genomic_DNA"/>
</dbReference>
<name>A0A084WH53_ANOSI</name>
<accession>A0A084WH53</accession>
<protein>
    <submittedName>
        <fullName evidence="1 2">Membrane protein</fullName>
    </submittedName>
</protein>